<dbReference type="Pfam" id="PF00307">
    <property type="entry name" value="CH"/>
    <property type="match status" value="1"/>
</dbReference>
<name>A0ABP0LFU2_9DINO</name>
<organism evidence="3 4">
    <name type="scientific">Durusdinium trenchii</name>
    <dbReference type="NCBI Taxonomy" id="1381693"/>
    <lineage>
        <taxon>Eukaryota</taxon>
        <taxon>Sar</taxon>
        <taxon>Alveolata</taxon>
        <taxon>Dinophyceae</taxon>
        <taxon>Suessiales</taxon>
        <taxon>Symbiodiniaceae</taxon>
        <taxon>Durusdinium</taxon>
    </lineage>
</organism>
<dbReference type="InterPro" id="IPR001715">
    <property type="entry name" value="CH_dom"/>
</dbReference>
<comment type="caution">
    <text evidence="3">The sequence shown here is derived from an EMBL/GenBank/DDBJ whole genome shotgun (WGS) entry which is preliminary data.</text>
</comment>
<dbReference type="Proteomes" id="UP001642484">
    <property type="component" value="Unassembled WGS sequence"/>
</dbReference>
<dbReference type="EMBL" id="CAXAMN010012359">
    <property type="protein sequence ID" value="CAK9038036.1"/>
    <property type="molecule type" value="Genomic_DNA"/>
</dbReference>
<keyword evidence="4" id="KW-1185">Reference proteome</keyword>
<evidence type="ECO:0000259" key="2">
    <source>
        <dbReference type="PROSITE" id="PS50021"/>
    </source>
</evidence>
<dbReference type="PROSITE" id="PS50021">
    <property type="entry name" value="CH"/>
    <property type="match status" value="1"/>
</dbReference>
<proteinExistence type="predicted"/>
<evidence type="ECO:0000313" key="4">
    <source>
        <dbReference type="Proteomes" id="UP001642484"/>
    </source>
</evidence>
<dbReference type="Gene3D" id="1.10.418.10">
    <property type="entry name" value="Calponin-like domain"/>
    <property type="match status" value="1"/>
</dbReference>
<gene>
    <name evidence="3" type="ORF">CCMP2556_LOCUS20895</name>
</gene>
<feature type="non-terminal residue" evidence="3">
    <location>
        <position position="1"/>
    </location>
</feature>
<accession>A0ABP0LFU2</accession>
<dbReference type="SUPFAM" id="SSF47576">
    <property type="entry name" value="Calponin-homology domain, CH-domain"/>
    <property type="match status" value="1"/>
</dbReference>
<feature type="coiled-coil region" evidence="1">
    <location>
        <begin position="137"/>
        <end position="176"/>
    </location>
</feature>
<dbReference type="InterPro" id="IPR036872">
    <property type="entry name" value="CH_dom_sf"/>
</dbReference>
<reference evidence="3 4" key="1">
    <citation type="submission" date="2024-02" db="EMBL/GenBank/DDBJ databases">
        <authorList>
            <person name="Chen Y."/>
            <person name="Shah S."/>
            <person name="Dougan E. K."/>
            <person name="Thang M."/>
            <person name="Chan C."/>
        </authorList>
    </citation>
    <scope>NUCLEOTIDE SEQUENCE [LARGE SCALE GENOMIC DNA]</scope>
</reference>
<sequence>ETIRPRLSPQEMWTRRSGMSSSQGPVIRWTGAEDADLLSLVAASNIQRWHCTQLIEQARWVNEIDSSREAQISAAYNMLGLVQELTGGFAVGWAFAFWRLLWKEEIIEAEQVQKMERSVRINREYVGLFFTSWSHIAVALQTERRKEELNIKKLHKRMLGVRLQEAEDRRHAYEREHVSDKSVNYMMTRKLQAAQEDKSRVDYRLQTMSPADARRALHLIMEIFMNLLGNFSLAENMLCKQKMLSKDILFLATEPNETIQDILCLPCQDILTRWLNCILMETKHRAASLLTAGDVEDSRQNWQANDRAKYSKRCQEVRTFPLVETTSFEEHFQDGKLLTFLYAMLRAFRQKSAFFDPADLAVLDEKDDERRAVLSADYFNSLSPMLITRFMLKSSDIVAGRAASLRSSLCAVFLREAPAIRSFLHAQSLAEDQTLHIIDEKERLRRSRRHVILPTGLPRLENSRELELEIQFPMAKIMHMFQDVAGRVAYADMFDLSRLCLMEETIWSLSRLSLGEVLCRWVNLQVFGSITAERGSQQNGVTNLCSDLASGMVLLRLIKAVASSAIQVEELNEQVEECLANQQLEDKAAMKLAIVLIRRCVPYCFLSDESLLSGQEDALTTAVAGLFLSWLHLRPEPDSNFAQKLEGVDRLLEVGLNVAAMPAEAVPESEDKSDLLDSYCKECFASGEGRLISSLVAIEEQHRAMFLLQTRLRNLIAEVMVRRVISRRRFKSSGSDDAHTMVCLQELVRDQDWIMLTETEHPATRSARPQSVVKEKRLLVAQLFDYLSIRGPRGERQVYWSGIAKLYRDAHLSCPCLFLPKAAAQRIFRQVLDAEPEALEASVTLHAKILHMEVPNLQESEDTSWQDYGLSLYGFVRYLLRIALHREDMAQQTGATAVSLTRSLRELFGSHLQKVQLNAKQDQFTLSARIVEVHQLQLSWEPFLRAVFALYAEQGHICNRPEDLL</sequence>
<evidence type="ECO:0000313" key="3">
    <source>
        <dbReference type="EMBL" id="CAK9038036.1"/>
    </source>
</evidence>
<feature type="domain" description="Calponin-homology (CH)" evidence="2">
    <location>
        <begin position="512"/>
        <end position="635"/>
    </location>
</feature>
<evidence type="ECO:0000256" key="1">
    <source>
        <dbReference type="SAM" id="Coils"/>
    </source>
</evidence>
<keyword evidence="1" id="KW-0175">Coiled coil</keyword>
<protein>
    <recommendedName>
        <fullName evidence="2">Calponin-homology (CH) domain-containing protein</fullName>
    </recommendedName>
</protein>